<evidence type="ECO:0000256" key="3">
    <source>
        <dbReference type="ARBA" id="ARBA00022691"/>
    </source>
</evidence>
<dbReference type="STRING" id="112413.SAMN05421854_102829"/>
<name>A0A1I5J0A8_9PSEU</name>
<dbReference type="Gene3D" id="3.40.50.150">
    <property type="entry name" value="Vaccinia Virus protein VP39"/>
    <property type="match status" value="1"/>
</dbReference>
<evidence type="ECO:0000259" key="5">
    <source>
        <dbReference type="Pfam" id="PF00891"/>
    </source>
</evidence>
<evidence type="ECO:0000313" key="7">
    <source>
        <dbReference type="EMBL" id="SFO66274.1"/>
    </source>
</evidence>
<feature type="domain" description="O-methyltransferase dimerisation" evidence="6">
    <location>
        <begin position="19"/>
        <end position="84"/>
    </location>
</feature>
<dbReference type="GO" id="GO:0008171">
    <property type="term" value="F:O-methyltransferase activity"/>
    <property type="evidence" value="ECO:0007669"/>
    <property type="project" value="InterPro"/>
</dbReference>
<keyword evidence="2 7" id="KW-0808">Transferase</keyword>
<dbReference type="InterPro" id="IPR012967">
    <property type="entry name" value="COMT_dimerisation"/>
</dbReference>
<evidence type="ECO:0000256" key="4">
    <source>
        <dbReference type="PIRSR" id="PIRSR005739-1"/>
    </source>
</evidence>
<dbReference type="PANTHER" id="PTHR43712:SF2">
    <property type="entry name" value="O-METHYLTRANSFERASE CICE"/>
    <property type="match status" value="1"/>
</dbReference>
<dbReference type="SUPFAM" id="SSF53335">
    <property type="entry name" value="S-adenosyl-L-methionine-dependent methyltransferases"/>
    <property type="match status" value="1"/>
</dbReference>
<dbReference type="AlphaFoldDB" id="A0A1I5J0A8"/>
<dbReference type="Pfam" id="PF08100">
    <property type="entry name" value="Dimerisation"/>
    <property type="match status" value="1"/>
</dbReference>
<dbReference type="SUPFAM" id="SSF46785">
    <property type="entry name" value="Winged helix' DNA-binding domain"/>
    <property type="match status" value="1"/>
</dbReference>
<dbReference type="EMBL" id="FOWC01000002">
    <property type="protein sequence ID" value="SFO66274.1"/>
    <property type="molecule type" value="Genomic_DNA"/>
</dbReference>
<dbReference type="PIRSF" id="PIRSF005739">
    <property type="entry name" value="O-mtase"/>
    <property type="match status" value="1"/>
</dbReference>
<feature type="domain" description="O-methyltransferase C-terminal" evidence="5">
    <location>
        <begin position="113"/>
        <end position="318"/>
    </location>
</feature>
<evidence type="ECO:0000256" key="2">
    <source>
        <dbReference type="ARBA" id="ARBA00022679"/>
    </source>
</evidence>
<dbReference type="InterPro" id="IPR016461">
    <property type="entry name" value="COMT-like"/>
</dbReference>
<keyword evidence="1 7" id="KW-0489">Methyltransferase</keyword>
<protein>
    <submittedName>
        <fullName evidence="7">N,N-dimethyltransferase/O-methyltransferase</fullName>
    </submittedName>
</protein>
<dbReference type="PANTHER" id="PTHR43712">
    <property type="entry name" value="PUTATIVE (AFU_ORTHOLOGUE AFUA_4G14580)-RELATED"/>
    <property type="match status" value="1"/>
</dbReference>
<accession>A0A1I5J0A8</accession>
<dbReference type="GO" id="GO:0032259">
    <property type="term" value="P:methylation"/>
    <property type="evidence" value="ECO:0007669"/>
    <property type="project" value="UniProtKB-KW"/>
</dbReference>
<sequence length="340" mass="36638">MTAHTTVDAQAIARLNMLFTQSKILHSAVELGVFELLASAPRTIDEIRQELGLHQRFTGDFVQALAALGLLERDGEKFGNTLAAAEVLVPGAPGGGYLGARVRTTAQRHYAMWGKLSEALRDGEPKADIGGHGAFAKLYEDPVRAKAFLVHMDANNALVAPQLAEHVDWSSYKSFVDVGGARGNVAAQLCLAHPHLHGGVFELPPIEPHFAELMAELGVADRVTFHAGDFFETPLPETDVVVFGHVLHDWDPKRRVELLKRAKDAVPGGGAVVVYDQILDDENPDLRSLIGSINVGLITDGGSEYTVPQLREWLAEAGLEFRAATALPKGNDTVVVAVKP</sequence>
<reference evidence="7 8" key="1">
    <citation type="submission" date="2016-10" db="EMBL/GenBank/DDBJ databases">
        <authorList>
            <person name="de Groot N.N."/>
        </authorList>
    </citation>
    <scope>NUCLEOTIDE SEQUENCE [LARGE SCALE GENOMIC DNA]</scope>
    <source>
        <strain evidence="7 8">DSM 44637</strain>
    </source>
</reference>
<dbReference type="InterPro" id="IPR001077">
    <property type="entry name" value="COMT_C"/>
</dbReference>
<dbReference type="OrthoDB" id="582216at2"/>
<dbReference type="InterPro" id="IPR036388">
    <property type="entry name" value="WH-like_DNA-bd_sf"/>
</dbReference>
<dbReference type="Pfam" id="PF00891">
    <property type="entry name" value="Methyltransf_2"/>
    <property type="match status" value="1"/>
</dbReference>
<dbReference type="Proteomes" id="UP000199137">
    <property type="component" value="Unassembled WGS sequence"/>
</dbReference>
<dbReference type="InterPro" id="IPR029063">
    <property type="entry name" value="SAM-dependent_MTases_sf"/>
</dbReference>
<organism evidence="7 8">
    <name type="scientific">Amycolatopsis rubida</name>
    <dbReference type="NCBI Taxonomy" id="112413"/>
    <lineage>
        <taxon>Bacteria</taxon>
        <taxon>Bacillati</taxon>
        <taxon>Actinomycetota</taxon>
        <taxon>Actinomycetes</taxon>
        <taxon>Pseudonocardiales</taxon>
        <taxon>Pseudonocardiaceae</taxon>
        <taxon>Amycolatopsis</taxon>
    </lineage>
</organism>
<gene>
    <name evidence="7" type="ORF">SAMN05421854_102829</name>
</gene>
<dbReference type="CDD" id="cd02440">
    <property type="entry name" value="AdoMet_MTases"/>
    <property type="match status" value="1"/>
</dbReference>
<evidence type="ECO:0000256" key="1">
    <source>
        <dbReference type="ARBA" id="ARBA00022603"/>
    </source>
</evidence>
<keyword evidence="3" id="KW-0949">S-adenosyl-L-methionine</keyword>
<dbReference type="GO" id="GO:0046983">
    <property type="term" value="F:protein dimerization activity"/>
    <property type="evidence" value="ECO:0007669"/>
    <property type="project" value="InterPro"/>
</dbReference>
<dbReference type="Gene3D" id="1.10.10.10">
    <property type="entry name" value="Winged helix-like DNA-binding domain superfamily/Winged helix DNA-binding domain"/>
    <property type="match status" value="1"/>
</dbReference>
<feature type="active site" description="Proton acceptor" evidence="4">
    <location>
        <position position="248"/>
    </location>
</feature>
<dbReference type="PROSITE" id="PS51683">
    <property type="entry name" value="SAM_OMT_II"/>
    <property type="match status" value="1"/>
</dbReference>
<proteinExistence type="predicted"/>
<evidence type="ECO:0000313" key="8">
    <source>
        <dbReference type="Proteomes" id="UP000199137"/>
    </source>
</evidence>
<dbReference type="RefSeq" id="WP_093573248.1">
    <property type="nucleotide sequence ID" value="NZ_FOWC01000002.1"/>
</dbReference>
<evidence type="ECO:0000259" key="6">
    <source>
        <dbReference type="Pfam" id="PF08100"/>
    </source>
</evidence>
<dbReference type="InterPro" id="IPR036390">
    <property type="entry name" value="WH_DNA-bd_sf"/>
</dbReference>